<protein>
    <recommendedName>
        <fullName evidence="2">Nudix hydrolase domain-containing protein</fullName>
    </recommendedName>
</protein>
<sequence>MHGIGYFYNMKITGKLAVQIESDHELVWLTVDECCQKLFLEHQVWAVEQAARLNDKTKK</sequence>
<accession>A0A645DKJ4</accession>
<proteinExistence type="predicted"/>
<organism evidence="1">
    <name type="scientific">bioreactor metagenome</name>
    <dbReference type="NCBI Taxonomy" id="1076179"/>
    <lineage>
        <taxon>unclassified sequences</taxon>
        <taxon>metagenomes</taxon>
        <taxon>ecological metagenomes</taxon>
    </lineage>
</organism>
<evidence type="ECO:0000313" key="1">
    <source>
        <dbReference type="EMBL" id="MPM89343.1"/>
    </source>
</evidence>
<comment type="caution">
    <text evidence="1">The sequence shown here is derived from an EMBL/GenBank/DDBJ whole genome shotgun (WGS) entry which is preliminary data.</text>
</comment>
<reference evidence="1" key="1">
    <citation type="submission" date="2019-08" db="EMBL/GenBank/DDBJ databases">
        <authorList>
            <person name="Kucharzyk K."/>
            <person name="Murdoch R.W."/>
            <person name="Higgins S."/>
            <person name="Loffler F."/>
        </authorList>
    </citation>
    <scope>NUCLEOTIDE SEQUENCE</scope>
</reference>
<dbReference type="AlphaFoldDB" id="A0A645DKJ4"/>
<dbReference type="EMBL" id="VSSQ01036784">
    <property type="protein sequence ID" value="MPM89343.1"/>
    <property type="molecule type" value="Genomic_DNA"/>
</dbReference>
<evidence type="ECO:0008006" key="2">
    <source>
        <dbReference type="Google" id="ProtNLM"/>
    </source>
</evidence>
<name>A0A645DKJ4_9ZZZZ</name>
<dbReference type="Gene3D" id="3.90.79.10">
    <property type="entry name" value="Nucleoside Triphosphate Pyrophosphohydrolase"/>
    <property type="match status" value="1"/>
</dbReference>
<gene>
    <name evidence="1" type="ORF">SDC9_136452</name>
</gene>